<gene>
    <name evidence="2" type="ORF">KS419_05195</name>
</gene>
<evidence type="ECO:0000313" key="2">
    <source>
        <dbReference type="EMBL" id="MBU9711125.1"/>
    </source>
</evidence>
<dbReference type="InterPro" id="IPR046720">
    <property type="entry name" value="DUF6612"/>
</dbReference>
<evidence type="ECO:0000313" key="3">
    <source>
        <dbReference type="Proteomes" id="UP000784880"/>
    </source>
</evidence>
<keyword evidence="1" id="KW-0732">Signal</keyword>
<dbReference type="RefSeq" id="WP_217065014.1">
    <property type="nucleotide sequence ID" value="NZ_JAHQCS010000058.1"/>
</dbReference>
<dbReference type="Proteomes" id="UP000784880">
    <property type="component" value="Unassembled WGS sequence"/>
</dbReference>
<proteinExistence type="predicted"/>
<comment type="caution">
    <text evidence="2">The sequence shown here is derived from an EMBL/GenBank/DDBJ whole genome shotgun (WGS) entry which is preliminary data.</text>
</comment>
<sequence>MKKWLLLIILVSFSFLGACSTELTEDAASIEEILNNSIAAMGDLTSYSMTLESEQTMGSNEDDSITLATKSEMDLLLEPLSFYQNITMNLEMMGIDMSYESYFTEDLGFYMEEPFSGQWSKLPDQFNEEYMSLTETQLSPEEQLLPFKDYISELAMTEDNDHYTIQLVGSGADMQTLMEHISGLAGEGMDDMFFDVMSDLDIHSIEYEFIIEKETYFQKEANIYLELTMDVMGEKITLEQRSSVIMYNFNSLNDFTIPEDIINNAVELDDEDFMTDFNFDF</sequence>
<feature type="chain" id="PRO_5047252123" description="Lipoprotein" evidence="1">
    <location>
        <begin position="21"/>
        <end position="281"/>
    </location>
</feature>
<organism evidence="2 3">
    <name type="scientific">Evansella tamaricis</name>
    <dbReference type="NCBI Taxonomy" id="2069301"/>
    <lineage>
        <taxon>Bacteria</taxon>
        <taxon>Bacillati</taxon>
        <taxon>Bacillota</taxon>
        <taxon>Bacilli</taxon>
        <taxon>Bacillales</taxon>
        <taxon>Bacillaceae</taxon>
        <taxon>Evansella</taxon>
    </lineage>
</organism>
<protein>
    <recommendedName>
        <fullName evidence="4">Lipoprotein</fullName>
    </recommendedName>
</protein>
<feature type="signal peptide" evidence="1">
    <location>
        <begin position="1"/>
        <end position="20"/>
    </location>
</feature>
<evidence type="ECO:0008006" key="4">
    <source>
        <dbReference type="Google" id="ProtNLM"/>
    </source>
</evidence>
<reference evidence="2 3" key="1">
    <citation type="submission" date="2021-06" db="EMBL/GenBank/DDBJ databases">
        <title>Bacillus sp. RD4P76, an endophyte from a halophyte.</title>
        <authorList>
            <person name="Sun J.-Q."/>
        </authorList>
    </citation>
    <scope>NUCLEOTIDE SEQUENCE [LARGE SCALE GENOMIC DNA]</scope>
    <source>
        <strain evidence="2 3">CGMCC 1.15917</strain>
    </source>
</reference>
<name>A0ABS6JF85_9BACI</name>
<dbReference type="EMBL" id="JAHQCS010000058">
    <property type="protein sequence ID" value="MBU9711125.1"/>
    <property type="molecule type" value="Genomic_DNA"/>
</dbReference>
<accession>A0ABS6JF85</accession>
<dbReference type="Pfam" id="PF20316">
    <property type="entry name" value="DUF6612"/>
    <property type="match status" value="1"/>
</dbReference>
<dbReference type="PROSITE" id="PS51257">
    <property type="entry name" value="PROKAR_LIPOPROTEIN"/>
    <property type="match status" value="1"/>
</dbReference>
<evidence type="ECO:0000256" key="1">
    <source>
        <dbReference type="SAM" id="SignalP"/>
    </source>
</evidence>
<keyword evidence="3" id="KW-1185">Reference proteome</keyword>